<keyword evidence="3" id="KW-0121">Carboxypeptidase</keyword>
<dbReference type="InterPro" id="IPR001460">
    <property type="entry name" value="PCN-bd_Tpept"/>
</dbReference>
<reference evidence="21" key="1">
    <citation type="submission" date="2021-02" db="EMBL/GenBank/DDBJ databases">
        <authorList>
            <person name="Dougan E. K."/>
            <person name="Rhodes N."/>
            <person name="Thang M."/>
            <person name="Chan C."/>
        </authorList>
    </citation>
    <scope>NUCLEOTIDE SEQUENCE</scope>
</reference>
<sequence length="1046" mass="112994">MGAAWASGINLYATIAILGLAGNSGYIDLPETLAIVQDPMVIIAAGFMYCVEFFADKTPGLDTGWDAIHTFIRIPAGAMLAAGAVGDVTPALAVAAGLVGGTVTAATHATKAGTRVLINTSPEPFSNWGASLAGDLAVFAGLWAALSHPVLFLIAFVLFLGLMIWLLPKLMRGRRWSVPAQVFAQPLELYAGARLSRAELTIELERLGYKRHANLPHPGTFKSPGNELQIYLRSFDFMERHRDAQRISVAFAGKRITRINGESGDIPLLRLDPATIGSFFPSHGEDRIILSPEQVPPLLSEGLKAVEDRNFDEHAGFSIRGIARAFMVNLRAGERQQGGSTLTQQLVKSYFLDNRRTIERKLKEVAMAIILDARFSKEDLLTAYINEIFLGQNGSRAVHGFGLGAQFYFNKPLAELESDEIATMIAIIRGPSFYNPFRHPERALERRNRILATFESDGLIDTQQLTTALAQPLGVVASPTSGGAYYPSFMDQVRTELKDQYDPEALSSAGLRIFTTIKPHQQEAVQRAVSNTLNQIEGDRQIEPGTLQAAAVVADSQTGEIHALVGGRKGRVDGFNRALNAQRSVGSLIKPVVYLTAIESGMHLGTIIKDEPITIEPEFGDVWAPKNFNGEYTGELPMIRALAESSNLATVHLGMQVGLPLIQQRFRHLIGHVPQNQYPSFLLGAEALSPLAMLELYGNFASGGFRTPPKAVIAVLDERGQALTHHPFELQQTIESRHAATINRALEIAMAKGTGKSSPYARRGVAGKTGTSNDNRDSWFAGFDNSHVSVVWVGRDDNAVTGLTGASGALRIWNGMARQDGIDPLTHAPSADLVDIEFSSGLRANAECAEVVNVPIPDYENLQTKPGCRINSGGGLLTVTRRPQQTFLPTFIAVTLLLWLSGCATPQTTPPVIEESGTTPIEREAGEVDTGATQTTPDTSAATVTLLAQAQAAMADAAPQTAITYLERAVRIDPRNAELWTELSAAHLADNNLAAANQHVRKAIALAGDDPALSRSAWLQMADIRQAEGNRSEADAIRRRFAAVRG</sequence>
<dbReference type="InterPro" id="IPR012338">
    <property type="entry name" value="Beta-lactam/transpept-like"/>
</dbReference>
<dbReference type="Pfam" id="PF00905">
    <property type="entry name" value="Transpeptidase"/>
    <property type="match status" value="1"/>
</dbReference>
<dbReference type="AlphaFoldDB" id="A0A812MVR9"/>
<dbReference type="Gene3D" id="3.40.710.10">
    <property type="entry name" value="DD-peptidase/beta-lactamase superfamily"/>
    <property type="match status" value="1"/>
</dbReference>
<keyword evidence="12" id="KW-0961">Cell wall biogenesis/degradation</keyword>
<evidence type="ECO:0000256" key="2">
    <source>
        <dbReference type="ARBA" id="ARBA00022475"/>
    </source>
</evidence>
<name>A0A812MVR9_9DINO</name>
<evidence type="ECO:0000256" key="6">
    <source>
        <dbReference type="ARBA" id="ARBA00022679"/>
    </source>
</evidence>
<dbReference type="Gene3D" id="3.30.2060.10">
    <property type="entry name" value="Penicillin-binding protein 1b domain"/>
    <property type="match status" value="1"/>
</dbReference>
<keyword evidence="4" id="KW-0645">Protease</keyword>
<dbReference type="InterPro" id="IPR001264">
    <property type="entry name" value="Glyco_trans_51"/>
</dbReference>
<evidence type="ECO:0000256" key="12">
    <source>
        <dbReference type="ARBA" id="ARBA00023316"/>
    </source>
</evidence>
<dbReference type="Proteomes" id="UP000601435">
    <property type="component" value="Unassembled WGS sequence"/>
</dbReference>
<dbReference type="PANTHER" id="PTHR32282">
    <property type="entry name" value="BINDING PROTEIN TRANSPEPTIDASE, PUTATIVE-RELATED"/>
    <property type="match status" value="1"/>
</dbReference>
<evidence type="ECO:0000256" key="5">
    <source>
        <dbReference type="ARBA" id="ARBA00022676"/>
    </source>
</evidence>
<keyword evidence="16" id="KW-0812">Transmembrane</keyword>
<dbReference type="InterPro" id="IPR028166">
    <property type="entry name" value="UB2H"/>
</dbReference>
<dbReference type="Pfam" id="PF00912">
    <property type="entry name" value="Transgly"/>
    <property type="match status" value="1"/>
</dbReference>
<dbReference type="GO" id="GO:0008658">
    <property type="term" value="F:penicillin binding"/>
    <property type="evidence" value="ECO:0007669"/>
    <property type="project" value="InterPro"/>
</dbReference>
<evidence type="ECO:0000256" key="3">
    <source>
        <dbReference type="ARBA" id="ARBA00022645"/>
    </source>
</evidence>
<evidence type="ECO:0000259" key="17">
    <source>
        <dbReference type="Pfam" id="PF00905"/>
    </source>
</evidence>
<dbReference type="SUPFAM" id="SSF53955">
    <property type="entry name" value="Lysozyme-like"/>
    <property type="match status" value="1"/>
</dbReference>
<keyword evidence="7" id="KW-0378">Hydrolase</keyword>
<evidence type="ECO:0000256" key="10">
    <source>
        <dbReference type="ARBA" id="ARBA00023136"/>
    </source>
</evidence>
<dbReference type="EMBL" id="CAJNJA010011252">
    <property type="protein sequence ID" value="CAE7268769.1"/>
    <property type="molecule type" value="Genomic_DNA"/>
</dbReference>
<dbReference type="InterPro" id="IPR025196">
    <property type="entry name" value="DUF4126"/>
</dbReference>
<evidence type="ECO:0000256" key="13">
    <source>
        <dbReference type="ARBA" id="ARBA00044770"/>
    </source>
</evidence>
<evidence type="ECO:0000256" key="15">
    <source>
        <dbReference type="SAM" id="MobiDB-lite"/>
    </source>
</evidence>
<accession>A0A812MVR9</accession>
<gene>
    <name evidence="21" type="primary">mrcB</name>
    <name evidence="21" type="ORF">SNEC2469_LOCUS6395</name>
</gene>
<dbReference type="GO" id="GO:0006508">
    <property type="term" value="P:proteolysis"/>
    <property type="evidence" value="ECO:0007669"/>
    <property type="project" value="UniProtKB-KW"/>
</dbReference>
<dbReference type="InterPro" id="IPR011990">
    <property type="entry name" value="TPR-like_helical_dom_sf"/>
</dbReference>
<dbReference type="InterPro" id="IPR036950">
    <property type="entry name" value="PBP_transglycosylase"/>
</dbReference>
<keyword evidence="16" id="KW-1133">Transmembrane helix</keyword>
<protein>
    <recommendedName>
        <fullName evidence="13">peptidoglycan glycosyltransferase</fullName>
        <ecNumber evidence="13">2.4.99.28</ecNumber>
    </recommendedName>
</protein>
<keyword evidence="2" id="KW-1003">Cell membrane</keyword>
<organism evidence="21 22">
    <name type="scientific">Symbiodinium necroappetens</name>
    <dbReference type="NCBI Taxonomy" id="1628268"/>
    <lineage>
        <taxon>Eukaryota</taxon>
        <taxon>Sar</taxon>
        <taxon>Alveolata</taxon>
        <taxon>Dinophyceae</taxon>
        <taxon>Suessiales</taxon>
        <taxon>Symbiodiniaceae</taxon>
        <taxon>Symbiodinium</taxon>
    </lineage>
</organism>
<evidence type="ECO:0000259" key="19">
    <source>
        <dbReference type="Pfam" id="PF13548"/>
    </source>
</evidence>
<dbReference type="GO" id="GO:0005886">
    <property type="term" value="C:plasma membrane"/>
    <property type="evidence" value="ECO:0007669"/>
    <property type="project" value="UniProtKB-SubCell"/>
</dbReference>
<dbReference type="GO" id="GO:0004180">
    <property type="term" value="F:carboxypeptidase activity"/>
    <property type="evidence" value="ECO:0007669"/>
    <property type="project" value="UniProtKB-KW"/>
</dbReference>
<keyword evidence="8" id="KW-0133">Cell shape</keyword>
<evidence type="ECO:0000313" key="21">
    <source>
        <dbReference type="EMBL" id="CAE7268769.1"/>
    </source>
</evidence>
<evidence type="ECO:0000256" key="16">
    <source>
        <dbReference type="SAM" id="Phobius"/>
    </source>
</evidence>
<keyword evidence="6" id="KW-0808">Transferase</keyword>
<evidence type="ECO:0000256" key="8">
    <source>
        <dbReference type="ARBA" id="ARBA00022960"/>
    </source>
</evidence>
<feature type="region of interest" description="Disordered" evidence="15">
    <location>
        <begin position="909"/>
        <end position="937"/>
    </location>
</feature>
<dbReference type="GO" id="GO:0071555">
    <property type="term" value="P:cell wall organization"/>
    <property type="evidence" value="ECO:0007669"/>
    <property type="project" value="UniProtKB-KW"/>
</dbReference>
<feature type="domain" description="Glycosyl transferase family 51" evidence="18">
    <location>
        <begin position="282"/>
        <end position="453"/>
    </location>
</feature>
<dbReference type="InterPro" id="IPR050396">
    <property type="entry name" value="Glycosyltr_51/Transpeptidase"/>
</dbReference>
<evidence type="ECO:0000256" key="14">
    <source>
        <dbReference type="ARBA" id="ARBA00049902"/>
    </source>
</evidence>
<feature type="domain" description="DUF4126" evidence="19">
    <location>
        <begin position="1"/>
        <end position="169"/>
    </location>
</feature>
<keyword evidence="11" id="KW-0511">Multifunctional enzyme</keyword>
<evidence type="ECO:0000256" key="1">
    <source>
        <dbReference type="ARBA" id="ARBA00004236"/>
    </source>
</evidence>
<keyword evidence="22" id="KW-1185">Reference proteome</keyword>
<evidence type="ECO:0000259" key="18">
    <source>
        <dbReference type="Pfam" id="PF00912"/>
    </source>
</evidence>
<keyword evidence="10 16" id="KW-0472">Membrane</keyword>
<evidence type="ECO:0000256" key="7">
    <source>
        <dbReference type="ARBA" id="ARBA00022801"/>
    </source>
</evidence>
<dbReference type="Pfam" id="PF14814">
    <property type="entry name" value="UB2H"/>
    <property type="match status" value="1"/>
</dbReference>
<dbReference type="GO" id="GO:0008955">
    <property type="term" value="F:peptidoglycan glycosyltransferase activity"/>
    <property type="evidence" value="ECO:0007669"/>
    <property type="project" value="UniProtKB-EC"/>
</dbReference>
<evidence type="ECO:0000256" key="11">
    <source>
        <dbReference type="ARBA" id="ARBA00023268"/>
    </source>
</evidence>
<dbReference type="SUPFAM" id="SSF48452">
    <property type="entry name" value="TPR-like"/>
    <property type="match status" value="1"/>
</dbReference>
<dbReference type="InterPro" id="IPR023346">
    <property type="entry name" value="Lysozyme-like_dom_sf"/>
</dbReference>
<feature type="domain" description="Bifunctional transglycosylase second" evidence="20">
    <location>
        <begin position="189"/>
        <end position="271"/>
    </location>
</feature>
<feature type="domain" description="Penicillin-binding protein transpeptidase" evidence="17">
    <location>
        <begin position="550"/>
        <end position="786"/>
    </location>
</feature>
<keyword evidence="5" id="KW-0328">Glycosyltransferase</keyword>
<dbReference type="GO" id="GO:0008360">
    <property type="term" value="P:regulation of cell shape"/>
    <property type="evidence" value="ECO:0007669"/>
    <property type="project" value="UniProtKB-KW"/>
</dbReference>
<dbReference type="EC" id="2.4.99.28" evidence="13"/>
<evidence type="ECO:0000259" key="20">
    <source>
        <dbReference type="Pfam" id="PF14814"/>
    </source>
</evidence>
<evidence type="ECO:0000256" key="9">
    <source>
        <dbReference type="ARBA" id="ARBA00022984"/>
    </source>
</evidence>
<dbReference type="Gene3D" id="1.10.3810.10">
    <property type="entry name" value="Biosynthetic peptidoglycan transglycosylase-like"/>
    <property type="match status" value="1"/>
</dbReference>
<comment type="catalytic activity">
    <reaction evidence="14">
        <text>[GlcNAc-(1-&gt;4)-Mur2Ac(oyl-L-Ala-gamma-D-Glu-L-Lys-D-Ala-D-Ala)](n)-di-trans,octa-cis-undecaprenyl diphosphate + beta-D-GlcNAc-(1-&gt;4)-Mur2Ac(oyl-L-Ala-gamma-D-Glu-L-Lys-D-Ala-D-Ala)-di-trans,octa-cis-undecaprenyl diphosphate = [GlcNAc-(1-&gt;4)-Mur2Ac(oyl-L-Ala-gamma-D-Glu-L-Lys-D-Ala-D-Ala)](n+1)-di-trans,octa-cis-undecaprenyl diphosphate + di-trans,octa-cis-undecaprenyl diphosphate + H(+)</text>
        <dbReference type="Rhea" id="RHEA:23708"/>
        <dbReference type="Rhea" id="RHEA-COMP:9602"/>
        <dbReference type="Rhea" id="RHEA-COMP:9603"/>
        <dbReference type="ChEBI" id="CHEBI:15378"/>
        <dbReference type="ChEBI" id="CHEBI:58405"/>
        <dbReference type="ChEBI" id="CHEBI:60033"/>
        <dbReference type="ChEBI" id="CHEBI:78435"/>
        <dbReference type="EC" id="2.4.99.28"/>
    </reaction>
</comment>
<comment type="subcellular location">
    <subcellularLocation>
        <location evidence="1">Cell membrane</location>
    </subcellularLocation>
</comment>
<evidence type="ECO:0000313" key="22">
    <source>
        <dbReference type="Proteomes" id="UP000601435"/>
    </source>
</evidence>
<proteinExistence type="predicted"/>
<evidence type="ECO:0000256" key="4">
    <source>
        <dbReference type="ARBA" id="ARBA00022670"/>
    </source>
</evidence>
<comment type="caution">
    <text evidence="21">The sequence shown here is derived from an EMBL/GenBank/DDBJ whole genome shotgun (WGS) entry which is preliminary data.</text>
</comment>
<dbReference type="Pfam" id="PF13548">
    <property type="entry name" value="DUF4126"/>
    <property type="match status" value="1"/>
</dbReference>
<dbReference type="OrthoDB" id="5578494at2759"/>
<keyword evidence="9" id="KW-0573">Peptidoglycan synthesis</keyword>
<dbReference type="SUPFAM" id="SSF56601">
    <property type="entry name" value="beta-lactamase/transpeptidase-like"/>
    <property type="match status" value="1"/>
</dbReference>
<dbReference type="Gene3D" id="1.25.40.10">
    <property type="entry name" value="Tetratricopeptide repeat domain"/>
    <property type="match status" value="1"/>
</dbReference>
<feature type="transmembrane region" description="Helical" evidence="16">
    <location>
        <begin position="150"/>
        <end position="167"/>
    </location>
</feature>
<dbReference type="PANTHER" id="PTHR32282:SF11">
    <property type="entry name" value="PENICILLIN-BINDING PROTEIN 1B"/>
    <property type="match status" value="1"/>
</dbReference>